<accession>G0LHH7</accession>
<sequence length="69" mass="7667">MSLSIYMPSEKQCPDCDEPLERMKLNESHGQPSIVSTDSGFVDQLMSGSLTSVSHVCPECKRTLLYAEE</sequence>
<gene>
    <name evidence="1" type="ordered locus">Hqrw_2346</name>
</gene>
<dbReference type="OrthoDB" id="103460at2157"/>
<evidence type="ECO:0000313" key="1">
    <source>
        <dbReference type="EMBL" id="CCC40211.1"/>
    </source>
</evidence>
<dbReference type="AlphaFoldDB" id="G0LHH7"/>
<dbReference type="Proteomes" id="UP000007954">
    <property type="component" value="Chromosome"/>
</dbReference>
<dbReference type="EMBL" id="FR746099">
    <property type="protein sequence ID" value="CCC40211.1"/>
    <property type="molecule type" value="Genomic_DNA"/>
</dbReference>
<evidence type="ECO:0000313" key="2">
    <source>
        <dbReference type="Proteomes" id="UP000007954"/>
    </source>
</evidence>
<name>G0LHH7_HALWC</name>
<reference evidence="1 2" key="1">
    <citation type="journal article" date="2011" name="PLoS ONE">
        <title>Haloquadratum walsbyi: limited diversity in a global pond.</title>
        <authorList>
            <person name="Dyall-Smith M."/>
            <person name="Pfeiffer F."/>
            <person name="Klee K."/>
            <person name="Palm P."/>
            <person name="Gross K."/>
            <person name="Schuster S.C."/>
            <person name="Rampp M."/>
            <person name="Oesterhelt D."/>
        </authorList>
    </citation>
    <scope>NUCLEOTIDE SEQUENCE [LARGE SCALE GENOMIC DNA]</scope>
    <source>
        <strain evidence="2">DSM 16854 / JCM 12705 / C23</strain>
    </source>
</reference>
<dbReference type="KEGG" id="hwc:Hqrw_2346"/>
<protein>
    <submittedName>
        <fullName evidence="1">Small CPxCG-related zinc finger protein</fullName>
    </submittedName>
</protein>
<organism evidence="1 2">
    <name type="scientific">Haloquadratum walsbyi (strain DSM 16854 / JCM 12705 / C23)</name>
    <dbReference type="NCBI Taxonomy" id="768065"/>
    <lineage>
        <taxon>Archaea</taxon>
        <taxon>Methanobacteriati</taxon>
        <taxon>Methanobacteriota</taxon>
        <taxon>Stenosarchaea group</taxon>
        <taxon>Halobacteria</taxon>
        <taxon>Halobacteriales</taxon>
        <taxon>Haloferacaceae</taxon>
        <taxon>Haloquadratum</taxon>
    </lineage>
</organism>
<proteinExistence type="predicted"/>
<dbReference type="HOGENOM" id="CLU_2765994_0_0_2"/>